<dbReference type="RefSeq" id="WP_386060216.1">
    <property type="nucleotide sequence ID" value="NZ_JBHTKL010000005.1"/>
</dbReference>
<proteinExistence type="predicted"/>
<evidence type="ECO:0000256" key="4">
    <source>
        <dbReference type="ARBA" id="ARBA00022989"/>
    </source>
</evidence>
<keyword evidence="8" id="KW-0808">Transferase</keyword>
<evidence type="ECO:0000259" key="7">
    <source>
        <dbReference type="PROSITE" id="PS50887"/>
    </source>
</evidence>
<keyword evidence="2" id="KW-1003">Cell membrane</keyword>
<feature type="transmembrane region" description="Helical" evidence="6">
    <location>
        <begin position="69"/>
        <end position="95"/>
    </location>
</feature>
<dbReference type="InterPro" id="IPR029787">
    <property type="entry name" value="Nucleotide_cyclase"/>
</dbReference>
<feature type="domain" description="GGDEF" evidence="7">
    <location>
        <begin position="226"/>
        <end position="360"/>
    </location>
</feature>
<dbReference type="PANTHER" id="PTHR45138">
    <property type="entry name" value="REGULATORY COMPONENTS OF SENSORY TRANSDUCTION SYSTEM"/>
    <property type="match status" value="1"/>
</dbReference>
<dbReference type="InterPro" id="IPR011620">
    <property type="entry name" value="Sig_transdc_His_kinase_LytS_TM"/>
</dbReference>
<dbReference type="NCBIfam" id="TIGR00254">
    <property type="entry name" value="GGDEF"/>
    <property type="match status" value="1"/>
</dbReference>
<evidence type="ECO:0000256" key="6">
    <source>
        <dbReference type="SAM" id="Phobius"/>
    </source>
</evidence>
<organism evidence="8 9">
    <name type="scientific">Thalassobacillus hwangdonensis</name>
    <dbReference type="NCBI Taxonomy" id="546108"/>
    <lineage>
        <taxon>Bacteria</taxon>
        <taxon>Bacillati</taxon>
        <taxon>Bacillota</taxon>
        <taxon>Bacilli</taxon>
        <taxon>Bacillales</taxon>
        <taxon>Bacillaceae</taxon>
        <taxon>Thalassobacillus</taxon>
    </lineage>
</organism>
<dbReference type="PROSITE" id="PS50887">
    <property type="entry name" value="GGDEF"/>
    <property type="match status" value="1"/>
</dbReference>
<keyword evidence="3 6" id="KW-0812">Transmembrane</keyword>
<gene>
    <name evidence="8" type="ORF">ACFQ2J_11370</name>
</gene>
<keyword evidence="4 6" id="KW-1133">Transmembrane helix</keyword>
<dbReference type="Gene3D" id="3.30.70.270">
    <property type="match status" value="1"/>
</dbReference>
<dbReference type="SMART" id="SM00267">
    <property type="entry name" value="GGDEF"/>
    <property type="match status" value="1"/>
</dbReference>
<dbReference type="CDD" id="cd01949">
    <property type="entry name" value="GGDEF"/>
    <property type="match status" value="1"/>
</dbReference>
<dbReference type="Proteomes" id="UP001596990">
    <property type="component" value="Unassembled WGS sequence"/>
</dbReference>
<keyword evidence="5 6" id="KW-0472">Membrane</keyword>
<dbReference type="PANTHER" id="PTHR45138:SF9">
    <property type="entry name" value="DIGUANYLATE CYCLASE DGCM-RELATED"/>
    <property type="match status" value="1"/>
</dbReference>
<dbReference type="InterPro" id="IPR000160">
    <property type="entry name" value="GGDEF_dom"/>
</dbReference>
<dbReference type="SUPFAM" id="SSF55073">
    <property type="entry name" value="Nucleotide cyclase"/>
    <property type="match status" value="1"/>
</dbReference>
<evidence type="ECO:0000256" key="2">
    <source>
        <dbReference type="ARBA" id="ARBA00022475"/>
    </source>
</evidence>
<dbReference type="EMBL" id="JBHTKL010000005">
    <property type="protein sequence ID" value="MFD1019773.1"/>
    <property type="molecule type" value="Genomic_DNA"/>
</dbReference>
<feature type="transmembrane region" description="Helical" evidence="6">
    <location>
        <begin position="101"/>
        <end position="120"/>
    </location>
</feature>
<feature type="transmembrane region" description="Helical" evidence="6">
    <location>
        <begin position="34"/>
        <end position="57"/>
    </location>
</feature>
<evidence type="ECO:0000313" key="9">
    <source>
        <dbReference type="Proteomes" id="UP001596990"/>
    </source>
</evidence>
<dbReference type="Pfam" id="PF00990">
    <property type="entry name" value="GGDEF"/>
    <property type="match status" value="1"/>
</dbReference>
<accession>A0ABW3L3Q4</accession>
<evidence type="ECO:0000256" key="5">
    <source>
        <dbReference type="ARBA" id="ARBA00023136"/>
    </source>
</evidence>
<reference evidence="9" key="1">
    <citation type="journal article" date="2019" name="Int. J. Syst. Evol. Microbiol.">
        <title>The Global Catalogue of Microorganisms (GCM) 10K type strain sequencing project: providing services to taxonomists for standard genome sequencing and annotation.</title>
        <authorList>
            <consortium name="The Broad Institute Genomics Platform"/>
            <consortium name="The Broad Institute Genome Sequencing Center for Infectious Disease"/>
            <person name="Wu L."/>
            <person name="Ma J."/>
        </authorList>
    </citation>
    <scope>NUCLEOTIDE SEQUENCE [LARGE SCALE GENOMIC DNA]</scope>
    <source>
        <strain evidence="9">CCUG 56607</strain>
    </source>
</reference>
<comment type="subcellular location">
    <subcellularLocation>
        <location evidence="1">Cell membrane</location>
        <topology evidence="1">Multi-pass membrane protein</topology>
    </subcellularLocation>
</comment>
<feature type="transmembrane region" description="Helical" evidence="6">
    <location>
        <begin position="132"/>
        <end position="151"/>
    </location>
</feature>
<keyword evidence="8" id="KW-0548">Nucleotidyltransferase</keyword>
<dbReference type="InterPro" id="IPR050469">
    <property type="entry name" value="Diguanylate_Cyclase"/>
</dbReference>
<evidence type="ECO:0000256" key="1">
    <source>
        <dbReference type="ARBA" id="ARBA00004651"/>
    </source>
</evidence>
<dbReference type="Pfam" id="PF07694">
    <property type="entry name" value="5TM-5TMR_LYT"/>
    <property type="match status" value="1"/>
</dbReference>
<dbReference type="InterPro" id="IPR043128">
    <property type="entry name" value="Rev_trsase/Diguanyl_cyclase"/>
</dbReference>
<protein>
    <submittedName>
        <fullName evidence="8">Diguanylate cyclase</fullName>
        <ecNumber evidence="8">2.7.7.65</ecNumber>
    </submittedName>
</protein>
<dbReference type="GO" id="GO:0052621">
    <property type="term" value="F:diguanylate cyclase activity"/>
    <property type="evidence" value="ECO:0007669"/>
    <property type="project" value="UniProtKB-EC"/>
</dbReference>
<keyword evidence="9" id="KW-1185">Reference proteome</keyword>
<dbReference type="EC" id="2.7.7.65" evidence="8"/>
<name>A0ABW3L3Q4_9BACI</name>
<evidence type="ECO:0000313" key="8">
    <source>
        <dbReference type="EMBL" id="MFD1019773.1"/>
    </source>
</evidence>
<feature type="transmembrane region" description="Helical" evidence="6">
    <location>
        <begin position="5"/>
        <end position="22"/>
    </location>
</feature>
<sequence>MVSDLVINVSLLMSFTFVWHQLFRNNRLTFSTAWTIKVVDGVIAGLLGIILMHYSIAVNDITILDLRHIPVILVAYYGGFFPAFVASLVIVGGRFFIDVNFSSYVALFMMLAIAIGAGWITHGVKAGMWRKWTYLLIYSQAVFSLALYIVVDSYSNVLDYAFYHVISTFIGGYLTLYFVEYIRGNSERYLEYKKNALKDSLTGLYNVRAFDQYYNEMIKETKETAGTCGFFLLDIDYFKNINDTHGHTAGDEMLKQFAQVVQRTLRAGDKLCRNGGEEFSVLLYDCEADHVEEIANRIRRKVEAHPFRLPDGKKINFTVSIGVATFNGQPESKDDLFQQADDALYNAKQNGRNLVYTSTG</sequence>
<evidence type="ECO:0000256" key="3">
    <source>
        <dbReference type="ARBA" id="ARBA00022692"/>
    </source>
</evidence>
<comment type="caution">
    <text evidence="8">The sequence shown here is derived from an EMBL/GenBank/DDBJ whole genome shotgun (WGS) entry which is preliminary data.</text>
</comment>
<feature type="transmembrane region" description="Helical" evidence="6">
    <location>
        <begin position="157"/>
        <end position="179"/>
    </location>
</feature>